<sequence length="578" mass="63435">MTYETLKVIGSGAHAIVHLARDSTTGELYAIKEFLGGGRAAQLFFRELASLTTLQHPNVVRCVDLIYGQGNTRNKLVLEYAAGGSLRDVLNQQTVLPVAEAVRVIRDVAAGLAYAHSRQILHRDLKPENILVFPDPPTGANRYKIADLGIANHLANVFDQQKPNGSPAYMAPEQFYDFSTYASDLYSLGVIFYELLTGDRPFHGLPEELFTKHAKQPPDLSRIPEPVRPIVAALLHKTSGERMKSAQALLEALDTLDDPAAPMAACAPDTASDAPGTATVIAQTQQLDPWFTLELAGSQQLFVINPLQRPAVYIVDARTTGFLELDRRRFVPYFLPERITATTVPHAEATTSYFATNRSLYALAAGDMSPRRLFSLPFPVTSLAVTPAENLFLLANDTRLSGYSPEGRQCWELEVCNYLQAPQLLVLGDDDILVTSGPIRPKVMCLDASGRIKYQIPLGSPALALMPSSVGGDFHLVLFGDGDQQPMRLATFAGDRELAEMDLGEAVYATKNHTHFVTFFHASGRISLISDGLPIAEYQPRGMILDDAWVPAAHAYVNIERQTPRTLINVFRLTTTPH</sequence>
<evidence type="ECO:0000313" key="8">
    <source>
        <dbReference type="Proteomes" id="UP000677668"/>
    </source>
</evidence>
<evidence type="ECO:0000259" key="6">
    <source>
        <dbReference type="PROSITE" id="PS50011"/>
    </source>
</evidence>
<evidence type="ECO:0000256" key="5">
    <source>
        <dbReference type="PROSITE-ProRule" id="PRU10141"/>
    </source>
</evidence>
<dbReference type="PROSITE" id="PS00108">
    <property type="entry name" value="PROTEIN_KINASE_ST"/>
    <property type="match status" value="1"/>
</dbReference>
<feature type="binding site" evidence="5">
    <location>
        <position position="32"/>
    </location>
    <ligand>
        <name>ATP</name>
        <dbReference type="ChEBI" id="CHEBI:30616"/>
    </ligand>
</feature>
<gene>
    <name evidence="7" type="ORF">J8C05_04700</name>
</gene>
<dbReference type="CDD" id="cd14014">
    <property type="entry name" value="STKc_PknB_like"/>
    <property type="match status" value="1"/>
</dbReference>
<dbReference type="Gene3D" id="1.10.510.10">
    <property type="entry name" value="Transferase(Phosphotransferase) domain 1"/>
    <property type="match status" value="1"/>
</dbReference>
<proteinExistence type="predicted"/>
<dbReference type="PANTHER" id="PTHR24348">
    <property type="entry name" value="SERINE/THREONINE-PROTEIN KINASE UNC-51-RELATED"/>
    <property type="match status" value="1"/>
</dbReference>
<feature type="domain" description="Protein kinase" evidence="6">
    <location>
        <begin position="3"/>
        <end position="256"/>
    </location>
</feature>
<evidence type="ECO:0000313" key="7">
    <source>
        <dbReference type="EMBL" id="QUV94749.1"/>
    </source>
</evidence>
<evidence type="ECO:0000256" key="2">
    <source>
        <dbReference type="ARBA" id="ARBA00022741"/>
    </source>
</evidence>
<dbReference type="InterPro" id="IPR045269">
    <property type="entry name" value="Atg1-like"/>
</dbReference>
<dbReference type="InterPro" id="IPR008271">
    <property type="entry name" value="Ser/Thr_kinase_AS"/>
</dbReference>
<name>A0ABX8B177_9BACT</name>
<evidence type="ECO:0000256" key="3">
    <source>
        <dbReference type="ARBA" id="ARBA00022777"/>
    </source>
</evidence>
<reference evidence="7 8" key="1">
    <citation type="submission" date="2021-03" db="EMBL/GenBank/DDBJ databases">
        <title>Genomic and phenotypic characterization of Chloracidobacterium isolates provides evidence for multiple species.</title>
        <authorList>
            <person name="Saini M.K."/>
            <person name="Costas A.M.G."/>
            <person name="Tank M."/>
            <person name="Bryant D.A."/>
        </authorList>
    </citation>
    <scope>NUCLEOTIDE SEQUENCE [LARGE SCALE GENOMIC DNA]</scope>
    <source>
        <strain evidence="7 8">N</strain>
    </source>
</reference>
<keyword evidence="8" id="KW-1185">Reference proteome</keyword>
<dbReference type="SMART" id="SM00220">
    <property type="entry name" value="S_TKc"/>
    <property type="match status" value="1"/>
</dbReference>
<dbReference type="InterPro" id="IPR000719">
    <property type="entry name" value="Prot_kinase_dom"/>
</dbReference>
<dbReference type="PROSITE" id="PS00107">
    <property type="entry name" value="PROTEIN_KINASE_ATP"/>
    <property type="match status" value="1"/>
</dbReference>
<keyword evidence="3 7" id="KW-0418">Kinase</keyword>
<dbReference type="Pfam" id="PF00069">
    <property type="entry name" value="Pkinase"/>
    <property type="match status" value="1"/>
</dbReference>
<dbReference type="PANTHER" id="PTHR24348:SF22">
    <property type="entry name" value="NON-SPECIFIC SERINE_THREONINE PROTEIN KINASE"/>
    <property type="match status" value="1"/>
</dbReference>
<dbReference type="InterPro" id="IPR017441">
    <property type="entry name" value="Protein_kinase_ATP_BS"/>
</dbReference>
<keyword evidence="4 5" id="KW-0067">ATP-binding</keyword>
<accession>A0ABX8B177</accession>
<dbReference type="InterPro" id="IPR011047">
    <property type="entry name" value="Quinoprotein_ADH-like_sf"/>
</dbReference>
<dbReference type="SUPFAM" id="SSF56112">
    <property type="entry name" value="Protein kinase-like (PK-like)"/>
    <property type="match status" value="1"/>
</dbReference>
<evidence type="ECO:0000256" key="4">
    <source>
        <dbReference type="ARBA" id="ARBA00022840"/>
    </source>
</evidence>
<keyword evidence="7" id="KW-0723">Serine/threonine-protein kinase</keyword>
<dbReference type="InterPro" id="IPR011009">
    <property type="entry name" value="Kinase-like_dom_sf"/>
</dbReference>
<dbReference type="PROSITE" id="PS50011">
    <property type="entry name" value="PROTEIN_KINASE_DOM"/>
    <property type="match status" value="1"/>
</dbReference>
<organism evidence="7 8">
    <name type="scientific">Chloracidobacterium sp. N</name>
    <dbReference type="NCBI Taxonomy" id="2821540"/>
    <lineage>
        <taxon>Bacteria</taxon>
        <taxon>Pseudomonadati</taxon>
        <taxon>Acidobacteriota</taxon>
        <taxon>Terriglobia</taxon>
        <taxon>Terriglobales</taxon>
        <taxon>Acidobacteriaceae</taxon>
        <taxon>Chloracidobacterium</taxon>
        <taxon>Chloracidobacterium aggregatum</taxon>
    </lineage>
</organism>
<dbReference type="EMBL" id="CP072642">
    <property type="protein sequence ID" value="QUV94749.1"/>
    <property type="molecule type" value="Genomic_DNA"/>
</dbReference>
<dbReference type="RefSeq" id="WP_211423019.1">
    <property type="nucleotide sequence ID" value="NZ_CP072642.1"/>
</dbReference>
<keyword evidence="2 5" id="KW-0547">Nucleotide-binding</keyword>
<evidence type="ECO:0000256" key="1">
    <source>
        <dbReference type="ARBA" id="ARBA00022679"/>
    </source>
</evidence>
<keyword evidence="1" id="KW-0808">Transferase</keyword>
<protein>
    <submittedName>
        <fullName evidence="7">Serine/threonine protein kinase</fullName>
    </submittedName>
</protein>
<dbReference type="Proteomes" id="UP000677668">
    <property type="component" value="Chromosome 1"/>
</dbReference>
<dbReference type="GO" id="GO:0004674">
    <property type="term" value="F:protein serine/threonine kinase activity"/>
    <property type="evidence" value="ECO:0007669"/>
    <property type="project" value="UniProtKB-KW"/>
</dbReference>
<dbReference type="SUPFAM" id="SSF50998">
    <property type="entry name" value="Quinoprotein alcohol dehydrogenase-like"/>
    <property type="match status" value="1"/>
</dbReference>